<dbReference type="Pfam" id="PF18143">
    <property type="entry name" value="HAD_SAK_2"/>
    <property type="match status" value="1"/>
</dbReference>
<protein>
    <recommendedName>
        <fullName evidence="3">Secreted protein</fullName>
    </recommendedName>
</protein>
<comment type="caution">
    <text evidence="1">The sequence shown here is derived from an EMBL/GenBank/DDBJ whole genome shotgun (WGS) entry which is preliminary data.</text>
</comment>
<accession>A0A317K155</accession>
<sequence>MTAGAERPLLFLDVDGPLIPIGGGPPKDSEGHAARAEATGAWDEMSNPLLSRLNPMHGARLTTLGCELVWASTWMADANEEVAPRIGLPGLPVIDLPEGDEAQLTPGLHWKTKALVAWAAGRPFLWVDDEISDVDRGWVATNHPGHPLLHRVDSRVGLSEPDFAAIERWLATHALSNQEIV</sequence>
<dbReference type="Proteomes" id="UP000245683">
    <property type="component" value="Unassembled WGS sequence"/>
</dbReference>
<reference evidence="2" key="1">
    <citation type="submission" date="2018-05" db="EMBL/GenBank/DDBJ databases">
        <title>Micromonospora globispora sp. nov. and Micromonospora rugosa sp. nov., isolated from marine sediment.</title>
        <authorList>
            <person name="Carro L."/>
            <person name="Aysel V."/>
            <person name="Cetin D."/>
            <person name="Igual J.M."/>
            <person name="Klenk H.-P."/>
            <person name="Trujillo M.E."/>
            <person name="Sahin N."/>
        </authorList>
    </citation>
    <scope>NUCLEOTIDE SEQUENCE [LARGE SCALE GENOMIC DNA]</scope>
    <source>
        <strain evidence="2">S2904</strain>
    </source>
</reference>
<dbReference type="AlphaFoldDB" id="A0A317K155"/>
<evidence type="ECO:0000313" key="2">
    <source>
        <dbReference type="Proteomes" id="UP000245683"/>
    </source>
</evidence>
<proteinExistence type="predicted"/>
<gene>
    <name evidence="1" type="ORF">DLJ46_18360</name>
</gene>
<dbReference type="OrthoDB" id="5124141at2"/>
<keyword evidence="2" id="KW-1185">Reference proteome</keyword>
<evidence type="ECO:0008006" key="3">
    <source>
        <dbReference type="Google" id="ProtNLM"/>
    </source>
</evidence>
<organism evidence="1 2">
    <name type="scientific">Micromonospora globispora</name>
    <dbReference type="NCBI Taxonomy" id="1450148"/>
    <lineage>
        <taxon>Bacteria</taxon>
        <taxon>Bacillati</taxon>
        <taxon>Actinomycetota</taxon>
        <taxon>Actinomycetes</taxon>
        <taxon>Micromonosporales</taxon>
        <taxon>Micromonosporaceae</taxon>
        <taxon>Micromonospora</taxon>
    </lineage>
</organism>
<evidence type="ECO:0000313" key="1">
    <source>
        <dbReference type="EMBL" id="PWU46330.1"/>
    </source>
</evidence>
<name>A0A317K155_9ACTN</name>
<dbReference type="EMBL" id="QGSV01000222">
    <property type="protein sequence ID" value="PWU46330.1"/>
    <property type="molecule type" value="Genomic_DNA"/>
</dbReference>